<feature type="region of interest" description="Disordered" evidence="1">
    <location>
        <begin position="99"/>
        <end position="119"/>
    </location>
</feature>
<sequence length="347" mass="37577">MASEPAPRQRRGQVPEFAARLRLLQASCGNPSIRDIERMTARLGDPYPRSTISDKVSGVSAPSWQFVRTFLAACVRLAGGDAPEVDIAEWQAAHRRLTETSAPAEPDSPVTGSGHATPLPSSHIHLYRLPRLPDPPERRIGVVTGDIRRARCADVWVNSENTAMRMARVEEHSISSIIRYEGSRRDDLGQVVDDHIADELDRKIAGRRPVPAGTVITTDPGELSRNAVRQIIHVASVQGEPGAGYRQVREIGRCLTNALAAADRMQLTPPVETILFPLLGTGDGGGDLMSTAETLLAAAVDYFMAVPETRLRVVYFLAYTDWDLAACEAACSANGLIKQGMADAPNA</sequence>
<accession>A0ABS4TKI9</accession>
<evidence type="ECO:0000313" key="4">
    <source>
        <dbReference type="Proteomes" id="UP001519332"/>
    </source>
</evidence>
<dbReference type="InterPro" id="IPR002589">
    <property type="entry name" value="Macro_dom"/>
</dbReference>
<feature type="domain" description="Macro" evidence="2">
    <location>
        <begin position="127"/>
        <end position="335"/>
    </location>
</feature>
<proteinExistence type="predicted"/>
<dbReference type="Gene3D" id="3.40.220.10">
    <property type="entry name" value="Leucine Aminopeptidase, subunit E, domain 1"/>
    <property type="match status" value="1"/>
</dbReference>
<keyword evidence="4" id="KW-1185">Reference proteome</keyword>
<evidence type="ECO:0000256" key="1">
    <source>
        <dbReference type="SAM" id="MobiDB-lite"/>
    </source>
</evidence>
<dbReference type="RefSeq" id="WP_209642195.1">
    <property type="nucleotide sequence ID" value="NZ_JAGINW010000001.1"/>
</dbReference>
<protein>
    <submittedName>
        <fullName evidence="3">O-acetyl-ADP-ribose deacetylase (Regulator of RNase III)</fullName>
    </submittedName>
</protein>
<reference evidence="3 4" key="1">
    <citation type="submission" date="2021-03" db="EMBL/GenBank/DDBJ databases">
        <title>Sequencing the genomes of 1000 actinobacteria strains.</title>
        <authorList>
            <person name="Klenk H.-P."/>
        </authorList>
    </citation>
    <scope>NUCLEOTIDE SEQUENCE [LARGE SCALE GENOMIC DNA]</scope>
    <source>
        <strain evidence="3 4">DSM 46670</strain>
    </source>
</reference>
<organism evidence="3 4">
    <name type="scientific">Kibdelosporangium banguiense</name>
    <dbReference type="NCBI Taxonomy" id="1365924"/>
    <lineage>
        <taxon>Bacteria</taxon>
        <taxon>Bacillati</taxon>
        <taxon>Actinomycetota</taxon>
        <taxon>Actinomycetes</taxon>
        <taxon>Pseudonocardiales</taxon>
        <taxon>Pseudonocardiaceae</taxon>
        <taxon>Kibdelosporangium</taxon>
    </lineage>
</organism>
<dbReference type="InterPro" id="IPR043472">
    <property type="entry name" value="Macro_dom-like"/>
</dbReference>
<evidence type="ECO:0000259" key="2">
    <source>
        <dbReference type="PROSITE" id="PS51154"/>
    </source>
</evidence>
<dbReference type="Pfam" id="PF01661">
    <property type="entry name" value="Macro"/>
    <property type="match status" value="1"/>
</dbReference>
<name>A0ABS4TKI9_9PSEU</name>
<dbReference type="PROSITE" id="PS51154">
    <property type="entry name" value="MACRO"/>
    <property type="match status" value="1"/>
</dbReference>
<dbReference type="EMBL" id="JAGINW010000001">
    <property type="protein sequence ID" value="MBP2324933.1"/>
    <property type="molecule type" value="Genomic_DNA"/>
</dbReference>
<dbReference type="Proteomes" id="UP001519332">
    <property type="component" value="Unassembled WGS sequence"/>
</dbReference>
<comment type="caution">
    <text evidence="3">The sequence shown here is derived from an EMBL/GenBank/DDBJ whole genome shotgun (WGS) entry which is preliminary data.</text>
</comment>
<evidence type="ECO:0000313" key="3">
    <source>
        <dbReference type="EMBL" id="MBP2324933.1"/>
    </source>
</evidence>
<gene>
    <name evidence="3" type="ORF">JOF56_005318</name>
</gene>
<dbReference type="SUPFAM" id="SSF52949">
    <property type="entry name" value="Macro domain-like"/>
    <property type="match status" value="1"/>
</dbReference>